<gene>
    <name evidence="2" type="ORF">RAN89_06430</name>
</gene>
<evidence type="ECO:0000256" key="1">
    <source>
        <dbReference type="SAM" id="MobiDB-lite"/>
    </source>
</evidence>
<evidence type="ECO:0000313" key="2">
    <source>
        <dbReference type="EMBL" id="WNO06063.1"/>
    </source>
</evidence>
<dbReference type="EMBL" id="CP132507">
    <property type="protein sequence ID" value="WNO06063.1"/>
    <property type="molecule type" value="Genomic_DNA"/>
</dbReference>
<organism evidence="2 3">
    <name type="scientific">Rhodoferax mekongensis</name>
    <dbReference type="NCBI Taxonomy" id="3068341"/>
    <lineage>
        <taxon>Bacteria</taxon>
        <taxon>Pseudomonadati</taxon>
        <taxon>Pseudomonadota</taxon>
        <taxon>Betaproteobacteria</taxon>
        <taxon>Burkholderiales</taxon>
        <taxon>Comamonadaceae</taxon>
        <taxon>Rhodoferax</taxon>
    </lineage>
</organism>
<feature type="region of interest" description="Disordered" evidence="1">
    <location>
        <begin position="121"/>
        <end position="153"/>
    </location>
</feature>
<evidence type="ECO:0000313" key="3">
    <source>
        <dbReference type="Proteomes" id="UP001302257"/>
    </source>
</evidence>
<protein>
    <recommendedName>
        <fullName evidence="4">DNA pilot protein</fullName>
    </recommendedName>
</protein>
<feature type="compositionally biased region" description="Basic and acidic residues" evidence="1">
    <location>
        <begin position="121"/>
        <end position="135"/>
    </location>
</feature>
<dbReference type="Proteomes" id="UP001302257">
    <property type="component" value="Chromosome"/>
</dbReference>
<reference evidence="2 3" key="1">
    <citation type="submission" date="2023-08" db="EMBL/GenBank/DDBJ databases">
        <title>Rhodoferax potami sp. nov. and Rhodoferax mekongensis sp. nov., isolated from the Mekong River in Thailand.</title>
        <authorList>
            <person name="Kitikhun S."/>
            <person name="Charoenyingcharoen P."/>
            <person name="Siriarchawattana P."/>
            <person name="Likhitrattanapisal S."/>
            <person name="Nilsakha T."/>
            <person name="Chanpet A."/>
            <person name="Rattanawaree P."/>
            <person name="Ingsriswang S."/>
        </authorList>
    </citation>
    <scope>NUCLEOTIDE SEQUENCE [LARGE SCALE GENOMIC DNA]</scope>
    <source>
        <strain evidence="2 3">TBRC 17307</strain>
    </source>
</reference>
<name>A0ABZ0B3L3_9BURK</name>
<dbReference type="RefSeq" id="WP_313868785.1">
    <property type="nucleotide sequence ID" value="NZ_CP132507.1"/>
</dbReference>
<keyword evidence="3" id="KW-1185">Reference proteome</keyword>
<accession>A0ABZ0B3L3</accession>
<proteinExistence type="predicted"/>
<evidence type="ECO:0008006" key="4">
    <source>
        <dbReference type="Google" id="ProtNLM"/>
    </source>
</evidence>
<feature type="region of interest" description="Disordered" evidence="1">
    <location>
        <begin position="263"/>
        <end position="315"/>
    </location>
</feature>
<sequence length="330" mass="35291">MPGFILNAIGSAAGAAGDIYGEERRAETNLNNQKAAADYSSQLEMRRQEAIQRLKLENIPLEAKARDEAEAASQAASAERFNKARDGIINKRVDAALGPEFQGNASVMNDRQVADIERMSTERKAKGDKLRESMRNDSSVMREAGLESGQISPKEAATMAGSAEIAQMRADVQNAKNDQLREMAQAKLDTALAIANLRAANSGGDRQGSKDAMLNLNTTVSTQQRIIKDGQEELKTTRKGTPEYTALVERIRSAQEISDIASRAIKGKLGEPDTGDKPAATPAQSNKPKAPPSITGVKGAPSGSTMGSFVSGKGWEVRDSKGKVIGYAQE</sequence>